<evidence type="ECO:0000259" key="3">
    <source>
        <dbReference type="SMART" id="SM00829"/>
    </source>
</evidence>
<dbReference type="CDD" id="cd08249">
    <property type="entry name" value="enoyl_reductase_like"/>
    <property type="match status" value="1"/>
</dbReference>
<dbReference type="GO" id="GO:0016651">
    <property type="term" value="F:oxidoreductase activity, acting on NAD(P)H"/>
    <property type="evidence" value="ECO:0007669"/>
    <property type="project" value="InterPro"/>
</dbReference>
<dbReference type="InterPro" id="IPR020843">
    <property type="entry name" value="ER"/>
</dbReference>
<protein>
    <submittedName>
        <fullName evidence="4">Uu.00g103970.m01.CDS01</fullName>
    </submittedName>
</protein>
<dbReference type="InterPro" id="IPR036291">
    <property type="entry name" value="NAD(P)-bd_dom_sf"/>
</dbReference>
<dbReference type="AlphaFoldDB" id="A0AAI8VDQ2"/>
<dbReference type="InterPro" id="IPR047122">
    <property type="entry name" value="Trans-enoyl_RdTase-like"/>
</dbReference>
<dbReference type="Proteomes" id="UP001295740">
    <property type="component" value="Unassembled WGS sequence"/>
</dbReference>
<evidence type="ECO:0000313" key="4">
    <source>
        <dbReference type="EMBL" id="CAJ2503003.1"/>
    </source>
</evidence>
<proteinExistence type="inferred from homology"/>
<comment type="caution">
    <text evidence="4">The sequence shown here is derived from an EMBL/GenBank/DDBJ whole genome shotgun (WGS) entry which is preliminary data.</text>
</comment>
<accession>A0AAI8VDQ2</accession>
<feature type="domain" description="Enoyl reductase (ER)" evidence="3">
    <location>
        <begin position="78"/>
        <end position="397"/>
    </location>
</feature>
<evidence type="ECO:0000256" key="1">
    <source>
        <dbReference type="ARBA" id="ARBA00008072"/>
    </source>
</evidence>
<evidence type="ECO:0000313" key="5">
    <source>
        <dbReference type="Proteomes" id="UP001295740"/>
    </source>
</evidence>
<dbReference type="PANTHER" id="PTHR45348">
    <property type="entry name" value="HYPOTHETICAL OXIDOREDUCTASE (EUROFUNG)"/>
    <property type="match status" value="1"/>
</dbReference>
<dbReference type="InterPro" id="IPR013154">
    <property type="entry name" value="ADH-like_N"/>
</dbReference>
<keyword evidence="5" id="KW-1185">Reference proteome</keyword>
<dbReference type="PANTHER" id="PTHR45348:SF2">
    <property type="entry name" value="ZINC-TYPE ALCOHOL DEHYDROGENASE-LIKE PROTEIN C2E1P3.01"/>
    <property type="match status" value="1"/>
</dbReference>
<dbReference type="InterPro" id="IPR011032">
    <property type="entry name" value="GroES-like_sf"/>
</dbReference>
<sequence length="400" mass="43823">MTETRPRRTLTNRNSWKTIRTLLRRIKSQSGTSEKSHPEVVWTTCKESSTTTETSTAVSIAEIQAPQVQKALVVARKGEYELRDDFPIPVVGDDEVMIRSYYVGLNPIDWKSVDYNFCLPEFPWVTGREMSGVVAQVGSAVTTFKEGDSVWTSTYYKDVRAGCFQEYVIVPSHTVLPIPSTVSFEAAACLGVAALTAAMTLWKWLGVPIPSTTTDDSEEQWLLIWGGSTVTGQFATQIASLSGIKVITVNSAETKALSEKLGASHVVVRDEKTDEELVDEIRQVTGGRITRAIDLVGTKTASLALDAVSKDAPVAFAPLAMMSSSHVIPENVIVHTVEMKQFVLDKGNVCYTEELGKLLEAGKLILPELHLVEGGLDVVQEGLEMLKKGNMKGKKLVVRM</sequence>
<reference evidence="4" key="1">
    <citation type="submission" date="2023-10" db="EMBL/GenBank/DDBJ databases">
        <authorList>
            <person name="Hackl T."/>
        </authorList>
    </citation>
    <scope>NUCLEOTIDE SEQUENCE</scope>
</reference>
<dbReference type="Gene3D" id="3.90.180.10">
    <property type="entry name" value="Medium-chain alcohol dehydrogenases, catalytic domain"/>
    <property type="match status" value="1"/>
</dbReference>
<dbReference type="InterPro" id="IPR013149">
    <property type="entry name" value="ADH-like_C"/>
</dbReference>
<organism evidence="4 5">
    <name type="scientific">Anthostomella pinea</name>
    <dbReference type="NCBI Taxonomy" id="933095"/>
    <lineage>
        <taxon>Eukaryota</taxon>
        <taxon>Fungi</taxon>
        <taxon>Dikarya</taxon>
        <taxon>Ascomycota</taxon>
        <taxon>Pezizomycotina</taxon>
        <taxon>Sordariomycetes</taxon>
        <taxon>Xylariomycetidae</taxon>
        <taxon>Xylariales</taxon>
        <taxon>Xylariaceae</taxon>
        <taxon>Anthostomella</taxon>
    </lineage>
</organism>
<keyword evidence="2" id="KW-0560">Oxidoreductase</keyword>
<evidence type="ECO:0000256" key="2">
    <source>
        <dbReference type="ARBA" id="ARBA00023002"/>
    </source>
</evidence>
<dbReference type="Pfam" id="PF08240">
    <property type="entry name" value="ADH_N"/>
    <property type="match status" value="1"/>
</dbReference>
<comment type="similarity">
    <text evidence="1">Belongs to the zinc-containing alcohol dehydrogenase family.</text>
</comment>
<dbReference type="Pfam" id="PF00107">
    <property type="entry name" value="ADH_zinc_N"/>
    <property type="match status" value="1"/>
</dbReference>
<dbReference type="SUPFAM" id="SSF50129">
    <property type="entry name" value="GroES-like"/>
    <property type="match status" value="1"/>
</dbReference>
<gene>
    <name evidence="4" type="ORF">KHLLAP_LOCUS3471</name>
</gene>
<dbReference type="SMART" id="SM00829">
    <property type="entry name" value="PKS_ER"/>
    <property type="match status" value="1"/>
</dbReference>
<dbReference type="EMBL" id="CAUWAG010000004">
    <property type="protein sequence ID" value="CAJ2503003.1"/>
    <property type="molecule type" value="Genomic_DNA"/>
</dbReference>
<name>A0AAI8VDQ2_9PEZI</name>
<dbReference type="SUPFAM" id="SSF51735">
    <property type="entry name" value="NAD(P)-binding Rossmann-fold domains"/>
    <property type="match status" value="1"/>
</dbReference>
<dbReference type="Gene3D" id="3.40.50.720">
    <property type="entry name" value="NAD(P)-binding Rossmann-like Domain"/>
    <property type="match status" value="1"/>
</dbReference>